<reference evidence="9 10" key="1">
    <citation type="submission" date="2021-03" db="EMBL/GenBank/DDBJ databases">
        <title>Genome sequencing of Marinobacter sp. LPB0319.</title>
        <authorList>
            <person name="Kim J."/>
        </authorList>
    </citation>
    <scope>NUCLEOTIDE SEQUENCE [LARGE SCALE GENOMIC DNA]</scope>
    <source>
        <strain evidence="9 10">LPB0319</strain>
    </source>
</reference>
<dbReference type="RefSeq" id="WP_206645067.1">
    <property type="nucleotide sequence ID" value="NZ_CP071247.1"/>
</dbReference>
<keyword evidence="5 6" id="KW-0408">Iron</keyword>
<dbReference type="PANTHER" id="PTHR30600">
    <property type="entry name" value="CYTOCHROME C PEROXIDASE-RELATED"/>
    <property type="match status" value="1"/>
</dbReference>
<dbReference type="Gene3D" id="1.10.760.10">
    <property type="entry name" value="Cytochrome c-like domain"/>
    <property type="match status" value="2"/>
</dbReference>
<keyword evidence="3 7" id="KW-0732">Signal</keyword>
<dbReference type="InterPro" id="IPR051395">
    <property type="entry name" value="Cytochrome_c_Peroxidase/MauG"/>
</dbReference>
<accession>A0ABX7MTW1</accession>
<gene>
    <name evidence="9" type="ORF">LPB19_05310</name>
</gene>
<dbReference type="PROSITE" id="PS51007">
    <property type="entry name" value="CYTC"/>
    <property type="match status" value="1"/>
</dbReference>
<dbReference type="Proteomes" id="UP000663555">
    <property type="component" value="Chromosome"/>
</dbReference>
<sequence length="687" mass="74056">MNNKRITTGAVLTALACVNFYASSAGAEHLDDVSLRAMAIERFGGPATLSEIPVPVPSQLNDFVKDRDAAIALGKALFWDMQAGSDGQACASCHFAAGADNRTKNQLSPGLLDAINPDSIFDHTFTGNRGPNYEMTLEDFPLRRLADPNNRESTILHDMNDVVSSQGTFGSGFSLTPIDPLRRNDQCTPPVDSIFNVGGIAVRKVEPRNAPTVINAAFFHRNFWDGRANNIFNGLNPLGERGLLASDGNPEPGVVKVQPDGSVAKVQVRLDNGSLASQAVGPALSDFESSCAGRQFADLGRKLLDRKPLSFQLVHANDSVLGPLKDNSGTRRRPAKGLISTYGDMVEQAFHAPYWSSSQLFTANGTPLPEDTTEAGYRQMEVNFSLFWGLAILLYENTLISDQTPIDSFMAGADTALTAQEKLGFEVFLDKGKCVNCHEGPEFTGATVRARANQPFGNEESIERMIMGDGATAVYDGGFYNIGVRPSREDLGVGASLAGFPLSFARQEVFGPKIDDFNFDPQRFEIPGPIVPGERVAVDGAFKTPTIRNVELTSPYFHNGGQATLEQVVEFYNRGGDRRSQGCGDTSGFGNNCSNLDPDIVPLGLTDVELAALVAFMKAATDERVRFARAPFDHPQLFVPDGHVGDQNSVTDFGDGTAVDQWLELPAVGASGRSTPVRSFEQNLTSP</sequence>
<keyword evidence="4" id="KW-0560">Oxidoreductase</keyword>
<feature type="domain" description="Cytochrome c" evidence="8">
    <location>
        <begin position="419"/>
        <end position="621"/>
    </location>
</feature>
<evidence type="ECO:0000256" key="2">
    <source>
        <dbReference type="ARBA" id="ARBA00022723"/>
    </source>
</evidence>
<dbReference type="InterPro" id="IPR036909">
    <property type="entry name" value="Cyt_c-like_dom_sf"/>
</dbReference>
<evidence type="ECO:0000256" key="4">
    <source>
        <dbReference type="ARBA" id="ARBA00023002"/>
    </source>
</evidence>
<evidence type="ECO:0000259" key="8">
    <source>
        <dbReference type="PROSITE" id="PS51007"/>
    </source>
</evidence>
<name>A0ABX7MTW1_9GAMM</name>
<keyword evidence="1 6" id="KW-0349">Heme</keyword>
<keyword evidence="10" id="KW-1185">Reference proteome</keyword>
<protein>
    <recommendedName>
        <fullName evidence="8">Cytochrome c domain-containing protein</fullName>
    </recommendedName>
</protein>
<evidence type="ECO:0000256" key="6">
    <source>
        <dbReference type="PROSITE-ProRule" id="PRU00433"/>
    </source>
</evidence>
<dbReference type="InterPro" id="IPR009056">
    <property type="entry name" value="Cyt_c-like_dom"/>
</dbReference>
<feature type="chain" id="PRO_5046601994" description="Cytochrome c domain-containing protein" evidence="7">
    <location>
        <begin position="28"/>
        <end position="687"/>
    </location>
</feature>
<evidence type="ECO:0000256" key="3">
    <source>
        <dbReference type="ARBA" id="ARBA00022729"/>
    </source>
</evidence>
<feature type="signal peptide" evidence="7">
    <location>
        <begin position="1"/>
        <end position="27"/>
    </location>
</feature>
<dbReference type="PROSITE" id="PS51257">
    <property type="entry name" value="PROKAR_LIPOPROTEIN"/>
    <property type="match status" value="1"/>
</dbReference>
<dbReference type="SUPFAM" id="SSF46626">
    <property type="entry name" value="Cytochrome c"/>
    <property type="match status" value="2"/>
</dbReference>
<evidence type="ECO:0000256" key="5">
    <source>
        <dbReference type="ARBA" id="ARBA00023004"/>
    </source>
</evidence>
<evidence type="ECO:0000256" key="1">
    <source>
        <dbReference type="ARBA" id="ARBA00022617"/>
    </source>
</evidence>
<dbReference type="EMBL" id="CP071247">
    <property type="protein sequence ID" value="QSP95830.1"/>
    <property type="molecule type" value="Genomic_DNA"/>
</dbReference>
<evidence type="ECO:0000313" key="10">
    <source>
        <dbReference type="Proteomes" id="UP000663555"/>
    </source>
</evidence>
<dbReference type="PANTHER" id="PTHR30600:SF10">
    <property type="entry name" value="BLL6722 PROTEIN"/>
    <property type="match status" value="1"/>
</dbReference>
<keyword evidence="2 6" id="KW-0479">Metal-binding</keyword>
<proteinExistence type="predicted"/>
<organism evidence="9 10">
    <name type="scientific">Marinobacter salinisoli</name>
    <dbReference type="NCBI Taxonomy" id="2769486"/>
    <lineage>
        <taxon>Bacteria</taxon>
        <taxon>Pseudomonadati</taxon>
        <taxon>Pseudomonadota</taxon>
        <taxon>Gammaproteobacteria</taxon>
        <taxon>Pseudomonadales</taxon>
        <taxon>Marinobacteraceae</taxon>
        <taxon>Marinobacter</taxon>
    </lineage>
</organism>
<evidence type="ECO:0000256" key="7">
    <source>
        <dbReference type="SAM" id="SignalP"/>
    </source>
</evidence>
<evidence type="ECO:0000313" key="9">
    <source>
        <dbReference type="EMBL" id="QSP95830.1"/>
    </source>
</evidence>